<protein>
    <recommendedName>
        <fullName evidence="3">Lipoprotein</fullName>
    </recommendedName>
</protein>
<dbReference type="RefSeq" id="WP_084166686.1">
    <property type="nucleotide sequence ID" value="NZ_HG322950.1"/>
</dbReference>
<reference evidence="1 2" key="1">
    <citation type="submission" date="2013-03" db="EMBL/GenBank/DDBJ databases">
        <authorList>
            <person name="Linke B."/>
        </authorList>
    </citation>
    <scope>NUCLEOTIDE SEQUENCE [LARGE SCALE GENOMIC DNA]</scope>
    <source>
        <strain evidence="1 2">B13</strain>
    </source>
</reference>
<reference evidence="1 2" key="2">
    <citation type="submission" date="2014-05" db="EMBL/GenBank/DDBJ databases">
        <title>Genome sequence of the 3-chlorobenzoate degrading bacterium Pseudomonas knackmussii B13 shows multiple evidence for horizontal gene transfer.</title>
        <authorList>
            <person name="Miyazaki R."/>
            <person name="Bertelli C."/>
            <person name="Falquet L."/>
            <person name="Robinson-Rechavi M."/>
            <person name="Gharib W."/>
            <person name="Roy S."/>
            <person name="Van der Meer J.R."/>
        </authorList>
    </citation>
    <scope>NUCLEOTIDE SEQUENCE [LARGE SCALE GENOMIC DNA]</scope>
    <source>
        <strain evidence="1 2">B13</strain>
    </source>
</reference>
<dbReference type="HOGENOM" id="CLU_766970_0_0_6"/>
<gene>
    <name evidence="1" type="ORF">PKB_4355</name>
</gene>
<sequence length="361" mass="37775">MRAIGFATVALSIVMTAGCFKKELSPEEKAVVSELRGQLSETEGAIAQAKLQDQKLSGGLVKALIEARLEILQTNKALVQQRINAIEAGAPVKEVTVVSKSNPDLANTLSAELETAKAEAAAANAEAQVYGGLVGALKASTAATADQTVAMLKQQYLIAKYGLASPSLPAANNTAALASSGSAQISRPEVEACASTSSNVERSTCYDALAARHGMSPPADSAVGAGKWITTSKKDPLTDETIATAMVPSDSPSRRDAPMLVIRCKSKATEMYISWDNYLGRSAFVTSRVGQEKATTSEWTLSTDSKATFYPGSAIGVAKRLIESESFVASVTPYNESPVTAVFDGKGASEALAEVRKNCGW</sequence>
<dbReference type="eggNOG" id="ENOG5032UA8">
    <property type="taxonomic scope" value="Bacteria"/>
</dbReference>
<evidence type="ECO:0008006" key="3">
    <source>
        <dbReference type="Google" id="ProtNLM"/>
    </source>
</evidence>
<dbReference type="Pfam" id="PF11319">
    <property type="entry name" value="VasI"/>
    <property type="match status" value="1"/>
</dbReference>
<dbReference type="PROSITE" id="PS51257">
    <property type="entry name" value="PROKAR_LIPOPROTEIN"/>
    <property type="match status" value="1"/>
</dbReference>
<dbReference type="OrthoDB" id="7831428at2"/>
<dbReference type="EMBL" id="HG322950">
    <property type="protein sequence ID" value="CDF85680.1"/>
    <property type="molecule type" value="Genomic_DNA"/>
</dbReference>
<accession>A0A024HKW5</accession>
<keyword evidence="2" id="KW-1185">Reference proteome</keyword>
<dbReference type="InterPro" id="IPR017738">
    <property type="entry name" value="T6SS-assoc_VCA0118"/>
</dbReference>
<dbReference type="KEGG" id="pkc:PKB_4355"/>
<evidence type="ECO:0000313" key="2">
    <source>
        <dbReference type="Proteomes" id="UP000025241"/>
    </source>
</evidence>
<dbReference type="Proteomes" id="UP000025241">
    <property type="component" value="Chromosome I"/>
</dbReference>
<evidence type="ECO:0000313" key="1">
    <source>
        <dbReference type="EMBL" id="CDF85680.1"/>
    </source>
</evidence>
<dbReference type="AlphaFoldDB" id="A0A024HKW5"/>
<proteinExistence type="predicted"/>
<organism evidence="1 2">
    <name type="scientific">Pseudomonas knackmussii (strain DSM 6978 / CCUG 54928 / LMG 23759 / B13)</name>
    <dbReference type="NCBI Taxonomy" id="1301098"/>
    <lineage>
        <taxon>Bacteria</taxon>
        <taxon>Pseudomonadati</taxon>
        <taxon>Pseudomonadota</taxon>
        <taxon>Gammaproteobacteria</taxon>
        <taxon>Pseudomonadales</taxon>
        <taxon>Pseudomonadaceae</taxon>
        <taxon>Pseudomonas</taxon>
    </lineage>
</organism>
<name>A0A024HKW5_PSEKB</name>